<feature type="compositionally biased region" description="Polar residues" evidence="1">
    <location>
        <begin position="381"/>
        <end position="413"/>
    </location>
</feature>
<name>A0A8M2B733_DANRE</name>
<feature type="compositionally biased region" description="Low complexity" evidence="1">
    <location>
        <begin position="414"/>
        <end position="425"/>
    </location>
</feature>
<evidence type="ECO:0000313" key="3">
    <source>
        <dbReference type="RefSeq" id="XP_005160324.1"/>
    </source>
</evidence>
<evidence type="ECO:0000313" key="4">
    <source>
        <dbReference type="ZFIN" id="ZDB-GENE-030131-2925"/>
    </source>
</evidence>
<keyword evidence="2" id="KW-1185">Reference proteome</keyword>
<gene>
    <name evidence="3" type="primary">wu:fc41f10</name>
    <name evidence="3" type="synonym">fc21g02</name>
    <name evidence="3" type="synonym">fc41f10</name>
    <name evidence="3" type="synonym">si:dkey-9i23.11</name>
    <name evidence="3 4" type="ORF">wu:fc21g02</name>
</gene>
<protein>
    <submittedName>
        <fullName evidence="3">Wu:fc21g02 isoform X1</fullName>
    </submittedName>
</protein>
<dbReference type="FunCoup" id="A0A8M2B733">
    <property type="interactions" value="19"/>
</dbReference>
<dbReference type="AlphaFoldDB" id="A0A8M2B733"/>
<evidence type="ECO:0007829" key="5">
    <source>
        <dbReference type="PeptideAtlas" id="A0A8M2B733"/>
    </source>
</evidence>
<keyword evidence="5" id="KW-1267">Proteomics identification</keyword>
<proteinExistence type="evidence at protein level"/>
<evidence type="ECO:0000256" key="1">
    <source>
        <dbReference type="SAM" id="MobiDB-lite"/>
    </source>
</evidence>
<dbReference type="Proteomes" id="UP000000437">
    <property type="component" value="Chromosome 1"/>
</dbReference>
<feature type="region of interest" description="Disordered" evidence="1">
    <location>
        <begin position="289"/>
        <end position="426"/>
    </location>
</feature>
<dbReference type="RefSeq" id="XP_005160324.1">
    <property type="nucleotide sequence ID" value="XM_005160267.6"/>
</dbReference>
<dbReference type="AGR" id="ZFIN:ZDB-GENE-030131-2925"/>
<reference evidence="3" key="1">
    <citation type="submission" date="2025-08" db="UniProtKB">
        <authorList>
            <consortium name="RefSeq"/>
        </authorList>
    </citation>
    <scope>IDENTIFICATION</scope>
    <source>
        <strain evidence="3">Tuebingen</strain>
        <tissue evidence="3">Fibroblasts and whole tissue</tissue>
    </source>
</reference>
<sequence>MVWWASERHLLEMQIVWPFLAAAFCAVSVSAVSTYRKAIDHGNQLILELPERTDKLEFASADETEHYIIWENRLTAWYSRTKKGHVTSTNNGWTFKIQQATFDDEGTYLVRNIFGSAISSYTVKVQTNTDTIPRIAGETLKIPLRGLKMSNVTLRFYDNDSAITLVENGVPVGKNYRDYYNRLKVYLNSIEVVNVNTSDLGRYELTDKKGRLISSNTMILVDHHPFTPNLGLLAILLVGVPGGICYCCRRRLCKCCRTSKSNTHSATSPNSEPVSIPCNVIDPSINPGGMPQSPLYPAVPQPGVSPGHPSNWNQPAPPYHPYTHEGYNPVNVPQNPVYPPQSAPTHPPQWNDPASQNNPFPNQGFNPGNVPQNPLYPPQSGPTYTEPASQYNPSPAMNYSSPGPETTGMTTNDPPQTAPLLAPQPEGYRSALDSLSMNMLSTSDSGVQFDINKGKSTSNNFL</sequence>
<feature type="compositionally biased region" description="Low complexity" evidence="1">
    <location>
        <begin position="356"/>
        <end position="373"/>
    </location>
</feature>
<accession>A0A8M2B733</accession>
<organism evidence="2 3">
    <name type="scientific">Danio rerio</name>
    <name type="common">Zebrafish</name>
    <name type="synonym">Brachydanio rerio</name>
    <dbReference type="NCBI Taxonomy" id="7955"/>
    <lineage>
        <taxon>Eukaryota</taxon>
        <taxon>Metazoa</taxon>
        <taxon>Chordata</taxon>
        <taxon>Craniata</taxon>
        <taxon>Vertebrata</taxon>
        <taxon>Euteleostomi</taxon>
        <taxon>Actinopterygii</taxon>
        <taxon>Neopterygii</taxon>
        <taxon>Teleostei</taxon>
        <taxon>Ostariophysi</taxon>
        <taxon>Cypriniformes</taxon>
        <taxon>Danionidae</taxon>
        <taxon>Danioninae</taxon>
        <taxon>Danio</taxon>
    </lineage>
</organism>
<dbReference type="OrthoDB" id="8781657at2759"/>
<feature type="compositionally biased region" description="Pro residues" evidence="1">
    <location>
        <begin position="336"/>
        <end position="347"/>
    </location>
</feature>
<dbReference type="ZFIN" id="ZDB-GENE-030131-2925">
    <property type="gene designation" value="wu:fc21g02"/>
</dbReference>
<dbReference type="GeneID" id="324205"/>
<evidence type="ECO:0000313" key="2">
    <source>
        <dbReference type="Proteomes" id="UP000000437"/>
    </source>
</evidence>